<evidence type="ECO:0000256" key="1">
    <source>
        <dbReference type="ARBA" id="ARBA00010515"/>
    </source>
</evidence>
<dbReference type="AlphaFoldDB" id="A0AAW2LXQ1"/>
<evidence type="ECO:0000259" key="2">
    <source>
        <dbReference type="Pfam" id="PF07859"/>
    </source>
</evidence>
<reference evidence="3" key="2">
    <citation type="journal article" date="2024" name="Plant">
        <title>Genomic evolution and insights into agronomic trait innovations of Sesamum species.</title>
        <authorList>
            <person name="Miao H."/>
            <person name="Wang L."/>
            <person name="Qu L."/>
            <person name="Liu H."/>
            <person name="Sun Y."/>
            <person name="Le M."/>
            <person name="Wang Q."/>
            <person name="Wei S."/>
            <person name="Zheng Y."/>
            <person name="Lin W."/>
            <person name="Duan Y."/>
            <person name="Cao H."/>
            <person name="Xiong S."/>
            <person name="Wang X."/>
            <person name="Wei L."/>
            <person name="Li C."/>
            <person name="Ma Q."/>
            <person name="Ju M."/>
            <person name="Zhao R."/>
            <person name="Li G."/>
            <person name="Mu C."/>
            <person name="Tian Q."/>
            <person name="Mei H."/>
            <person name="Zhang T."/>
            <person name="Gao T."/>
            <person name="Zhang H."/>
        </authorList>
    </citation>
    <scope>NUCLEOTIDE SEQUENCE</scope>
    <source>
        <strain evidence="3">G01</strain>
    </source>
</reference>
<dbReference type="EMBL" id="JACGWK010000012">
    <property type="protein sequence ID" value="KAL0323078.1"/>
    <property type="molecule type" value="Genomic_DNA"/>
</dbReference>
<dbReference type="PANTHER" id="PTHR23024:SF577">
    <property type="entry name" value="CARBOXYLESTERASE 2-RELATED"/>
    <property type="match status" value="1"/>
</dbReference>
<proteinExistence type="inferred from homology"/>
<organism evidence="3">
    <name type="scientific">Sesamum angustifolium</name>
    <dbReference type="NCBI Taxonomy" id="2727405"/>
    <lineage>
        <taxon>Eukaryota</taxon>
        <taxon>Viridiplantae</taxon>
        <taxon>Streptophyta</taxon>
        <taxon>Embryophyta</taxon>
        <taxon>Tracheophyta</taxon>
        <taxon>Spermatophyta</taxon>
        <taxon>Magnoliopsida</taxon>
        <taxon>eudicotyledons</taxon>
        <taxon>Gunneridae</taxon>
        <taxon>Pentapetalae</taxon>
        <taxon>asterids</taxon>
        <taxon>lamiids</taxon>
        <taxon>Lamiales</taxon>
        <taxon>Pedaliaceae</taxon>
        <taxon>Sesamum</taxon>
    </lineage>
</organism>
<name>A0AAW2LXQ1_9LAMI</name>
<dbReference type="SUPFAM" id="SSF53474">
    <property type="entry name" value="alpha/beta-Hydrolases"/>
    <property type="match status" value="1"/>
</dbReference>
<protein>
    <submittedName>
        <fullName evidence="3">Carboxylesterase 2</fullName>
    </submittedName>
</protein>
<dbReference type="PANTHER" id="PTHR23024">
    <property type="entry name" value="ARYLACETAMIDE DEACETYLASE"/>
    <property type="match status" value="1"/>
</dbReference>
<comment type="similarity">
    <text evidence="1">Belongs to the 'GDXG' lipolytic enzyme family.</text>
</comment>
<dbReference type="InterPro" id="IPR050466">
    <property type="entry name" value="Carboxylest/Gibb_receptor"/>
</dbReference>
<dbReference type="Pfam" id="PF07859">
    <property type="entry name" value="Abhydrolase_3"/>
    <property type="match status" value="1"/>
</dbReference>
<dbReference type="Gene3D" id="3.40.50.1820">
    <property type="entry name" value="alpha/beta hydrolase"/>
    <property type="match status" value="1"/>
</dbReference>
<feature type="domain" description="Alpha/beta hydrolase fold-3" evidence="2">
    <location>
        <begin position="77"/>
        <end position="295"/>
    </location>
</feature>
<dbReference type="InterPro" id="IPR029058">
    <property type="entry name" value="AB_hydrolase_fold"/>
</dbReference>
<dbReference type="GO" id="GO:0016787">
    <property type="term" value="F:hydrolase activity"/>
    <property type="evidence" value="ECO:0007669"/>
    <property type="project" value="InterPro"/>
</dbReference>
<reference evidence="3" key="1">
    <citation type="submission" date="2020-06" db="EMBL/GenBank/DDBJ databases">
        <authorList>
            <person name="Li T."/>
            <person name="Hu X."/>
            <person name="Zhang T."/>
            <person name="Song X."/>
            <person name="Zhang H."/>
            <person name="Dai N."/>
            <person name="Sheng W."/>
            <person name="Hou X."/>
            <person name="Wei L."/>
        </authorList>
    </citation>
    <scope>NUCLEOTIDE SEQUENCE</scope>
    <source>
        <strain evidence="3">G01</strain>
        <tissue evidence="3">Leaf</tissue>
    </source>
</reference>
<sequence length="356" mass="39579">METTYSKPVLHDVPPYLRVYEDGTVERLVGTETAPPALDPKTGVSSKDVVFLPETGVSARLYLPNDAAHNHKKLPLVVYFHGGAFCISSTADPKYHEMLNALVKEAQVLLVSVDYRLAPENPLPAAYDDSWAALTWVASHMKNEAGSENWIKEFADFNKVFLAGDSAGANISHHMAIRAGLPNSELGELKIAGMLMIHPYFWGEQPIGVEAENPVFKAVVDKWWQFVCPSDLGCDDPLINPFVSGAPSLAGVACRRILVCVAGNDVLRERGRLYYQSLVKSKWEGKAELVETEGRTMFFTSWIPLLKIHTASSNVVRTSSTMCRMMSVSFHCPLVLQFQVENRFHTSVQENKKRIL</sequence>
<comment type="caution">
    <text evidence="3">The sequence shown here is derived from an EMBL/GenBank/DDBJ whole genome shotgun (WGS) entry which is preliminary data.</text>
</comment>
<dbReference type="InterPro" id="IPR013094">
    <property type="entry name" value="AB_hydrolase_3"/>
</dbReference>
<accession>A0AAW2LXQ1</accession>
<gene>
    <name evidence="3" type="ORF">Sangu_1927100</name>
</gene>
<evidence type="ECO:0000313" key="3">
    <source>
        <dbReference type="EMBL" id="KAL0323078.1"/>
    </source>
</evidence>